<dbReference type="STRING" id="1271860.SAMN05216174_101133"/>
<feature type="region of interest" description="Disordered" evidence="1">
    <location>
        <begin position="34"/>
        <end position="54"/>
    </location>
</feature>
<dbReference type="Proteomes" id="UP000199501">
    <property type="component" value="Unassembled WGS sequence"/>
</dbReference>
<accession>A0A1G6IWR8</accession>
<dbReference type="EMBL" id="FMZZ01000001">
    <property type="protein sequence ID" value="SDC10924.1"/>
    <property type="molecule type" value="Genomic_DNA"/>
</dbReference>
<gene>
    <name evidence="2" type="ORF">SAMN05216174_101133</name>
</gene>
<evidence type="ECO:0000256" key="1">
    <source>
        <dbReference type="SAM" id="MobiDB-lite"/>
    </source>
</evidence>
<sequence>MLAAACATVLPVSLLAGCSDRPNDLYTYYDDAPPSATSAAPAQPSSAPAPTTAASSAAAAKDRAATVALGALTAADLAAEEVSASGAPDTGVPATLPDCGVRLGAASAPGQETTWKYRSGSMLRQRVAYAEDPTAVLAAARDALDCGAFQVDGESFLVDEGAPLSALPGVDDRLSWCASGPGKVTCTVLLARGNLVTAVTVESGTAARARSAVTRLAPKAAAALARGL</sequence>
<evidence type="ECO:0008006" key="4">
    <source>
        <dbReference type="Google" id="ProtNLM"/>
    </source>
</evidence>
<keyword evidence="3" id="KW-1185">Reference proteome</keyword>
<evidence type="ECO:0000313" key="2">
    <source>
        <dbReference type="EMBL" id="SDC10924.1"/>
    </source>
</evidence>
<name>A0A1G6IWR8_9PSEU</name>
<proteinExistence type="predicted"/>
<dbReference type="AlphaFoldDB" id="A0A1G6IWR8"/>
<reference evidence="3" key="1">
    <citation type="submission" date="2016-10" db="EMBL/GenBank/DDBJ databases">
        <authorList>
            <person name="Varghese N."/>
            <person name="Submissions S."/>
        </authorList>
    </citation>
    <scope>NUCLEOTIDE SEQUENCE [LARGE SCALE GENOMIC DNA]</scope>
    <source>
        <strain evidence="3">IBRC-M 10403</strain>
    </source>
</reference>
<evidence type="ECO:0000313" key="3">
    <source>
        <dbReference type="Proteomes" id="UP000199501"/>
    </source>
</evidence>
<organism evidence="2 3">
    <name type="scientific">Actinokineospora iranica</name>
    <dbReference type="NCBI Taxonomy" id="1271860"/>
    <lineage>
        <taxon>Bacteria</taxon>
        <taxon>Bacillati</taxon>
        <taxon>Actinomycetota</taxon>
        <taxon>Actinomycetes</taxon>
        <taxon>Pseudonocardiales</taxon>
        <taxon>Pseudonocardiaceae</taxon>
        <taxon>Actinokineospora</taxon>
    </lineage>
</organism>
<protein>
    <recommendedName>
        <fullName evidence="4">PknH-like extracellular domain-containing protein</fullName>
    </recommendedName>
</protein>